<dbReference type="GO" id="GO:0005886">
    <property type="term" value="C:plasma membrane"/>
    <property type="evidence" value="ECO:0007669"/>
    <property type="project" value="TreeGrafter"/>
</dbReference>
<dbReference type="Gene3D" id="1.10.540.10">
    <property type="entry name" value="Acyl-CoA dehydrogenase/oxidase, N-terminal domain"/>
    <property type="match status" value="1"/>
</dbReference>
<dbReference type="Gene3D" id="1.20.140.10">
    <property type="entry name" value="Butyryl-CoA Dehydrogenase, subunit A, domain 3"/>
    <property type="match status" value="1"/>
</dbReference>
<reference evidence="9" key="2">
    <citation type="submission" date="2021-01" db="EMBL/GenBank/DDBJ databases">
        <title>Diatom-associated Roseobacters Show Island Model of Population Structure.</title>
        <authorList>
            <person name="Qu L."/>
            <person name="Feng X."/>
            <person name="Chen Y."/>
            <person name="Li L."/>
            <person name="Wang X."/>
            <person name="Hu Z."/>
            <person name="Wang H."/>
            <person name="Luo H."/>
        </authorList>
    </citation>
    <scope>NUCLEOTIDE SEQUENCE</scope>
    <source>
        <strain evidence="9">SM26-45</strain>
    </source>
</reference>
<dbReference type="EMBL" id="JAMD01000014">
    <property type="protein sequence ID" value="KEJ94404.1"/>
    <property type="molecule type" value="Genomic_DNA"/>
</dbReference>
<dbReference type="InterPro" id="IPR009100">
    <property type="entry name" value="AcylCoA_DH/oxidase_NM_dom_sf"/>
</dbReference>
<dbReference type="Pfam" id="PF00441">
    <property type="entry name" value="Acyl-CoA_dh_1"/>
    <property type="match status" value="1"/>
</dbReference>
<protein>
    <submittedName>
        <fullName evidence="8 9">Acyl-CoA dehydrogenase</fullName>
    </submittedName>
</protein>
<comment type="cofactor">
    <cofactor evidence="1 4">
        <name>FAD</name>
        <dbReference type="ChEBI" id="CHEBI:57692"/>
    </cofactor>
</comment>
<dbReference type="RefSeq" id="WP_037929910.1">
    <property type="nucleotide sequence ID" value="NZ_CP054604.1"/>
</dbReference>
<evidence type="ECO:0000259" key="5">
    <source>
        <dbReference type="Pfam" id="PF00441"/>
    </source>
</evidence>
<keyword evidence="3 4" id="KW-0560">Oxidoreductase</keyword>
<dbReference type="EMBL" id="JAFBWN010000009">
    <property type="protein sequence ID" value="MBM2355703.1"/>
    <property type="molecule type" value="Genomic_DNA"/>
</dbReference>
<dbReference type="Pfam" id="PF02771">
    <property type="entry name" value="Acyl-CoA_dh_N"/>
    <property type="match status" value="1"/>
</dbReference>
<dbReference type="Gene3D" id="2.40.110.10">
    <property type="entry name" value="Butyryl-CoA Dehydrogenase, subunit A, domain 2"/>
    <property type="match status" value="1"/>
</dbReference>
<dbReference type="Pfam" id="PF02770">
    <property type="entry name" value="Acyl-CoA_dh_M"/>
    <property type="match status" value="1"/>
</dbReference>
<dbReference type="AlphaFoldDB" id="A0A073IXA4"/>
<dbReference type="Proteomes" id="UP000809337">
    <property type="component" value="Unassembled WGS sequence"/>
</dbReference>
<evidence type="ECO:0000313" key="9">
    <source>
        <dbReference type="EMBL" id="MBM2355703.1"/>
    </source>
</evidence>
<keyword evidence="2 4" id="KW-0285">Flavoprotein</keyword>
<proteinExistence type="inferred from homology"/>
<keyword evidence="4" id="KW-0274">FAD</keyword>
<dbReference type="Proteomes" id="UP000027746">
    <property type="component" value="Unassembled WGS sequence"/>
</dbReference>
<dbReference type="GO" id="GO:0016627">
    <property type="term" value="F:oxidoreductase activity, acting on the CH-CH group of donors"/>
    <property type="evidence" value="ECO:0007669"/>
    <property type="project" value="InterPro"/>
</dbReference>
<feature type="domain" description="Acyl-CoA dehydrogenase/oxidase C-terminal" evidence="5">
    <location>
        <begin position="236"/>
        <end position="379"/>
    </location>
</feature>
<sequence>MTLTAFPPPPSGADHNDLRQEVRAFLAEELADFSPEKRAKSWNGFSRDFSRKLAQRGWVGMTFPEEYGGHARSALERYVVSEELLAAGAPVIAHWIADRQSGPLILAKGTEEQKRAIVPRIAAGELCFCIGMSEPDCGSDLAATRTVATEVEGGFRVNGTKVWTTYAHVADYMILFCRTGKSDDRHGGMSQLLVDLKATKNIQISPIIDMAGEHHFNQVIFDDTFLPSDALLGEKGEGWSQVMSELAFERSGPERFLSSFALIEELIRLLRQDATEAQQAEIGRLSAHLMVLRQMSRSVAGMLNVGKNPALQAAIVKDLGALFEQDIPRLARSLISRPAVPGGRDSYAAVLAYTELAVPSFSLRGGTREILRGIIARGLGLR</sequence>
<dbReference type="InterPro" id="IPR052161">
    <property type="entry name" value="Mycobact_Acyl-CoA_DH"/>
</dbReference>
<keyword evidence="10" id="KW-1185">Reference proteome</keyword>
<organism evidence="8 10">
    <name type="scientific">Pseudosulfitobacter pseudonitzschiae</name>
    <dbReference type="NCBI Taxonomy" id="1402135"/>
    <lineage>
        <taxon>Bacteria</taxon>
        <taxon>Pseudomonadati</taxon>
        <taxon>Pseudomonadota</taxon>
        <taxon>Alphaproteobacteria</taxon>
        <taxon>Rhodobacterales</taxon>
        <taxon>Roseobacteraceae</taxon>
        <taxon>Pseudosulfitobacter</taxon>
    </lineage>
</organism>
<comment type="caution">
    <text evidence="8">The sequence shown here is derived from an EMBL/GenBank/DDBJ whole genome shotgun (WGS) entry which is preliminary data.</text>
</comment>
<evidence type="ECO:0000313" key="10">
    <source>
        <dbReference type="Proteomes" id="UP000027746"/>
    </source>
</evidence>
<feature type="domain" description="Acyl-CoA oxidase/dehydrogenase middle" evidence="6">
    <location>
        <begin position="129"/>
        <end position="223"/>
    </location>
</feature>
<name>A0A073IXA4_9RHOB</name>
<dbReference type="InterPro" id="IPR013786">
    <property type="entry name" value="AcylCoA_DH/ox_N"/>
</dbReference>
<dbReference type="GO" id="GO:0050660">
    <property type="term" value="F:flavin adenine dinucleotide binding"/>
    <property type="evidence" value="ECO:0007669"/>
    <property type="project" value="InterPro"/>
</dbReference>
<evidence type="ECO:0000313" key="8">
    <source>
        <dbReference type="EMBL" id="KEJ94404.1"/>
    </source>
</evidence>
<evidence type="ECO:0000259" key="7">
    <source>
        <dbReference type="Pfam" id="PF02771"/>
    </source>
</evidence>
<gene>
    <name evidence="9" type="ORF">JQX14_14225</name>
    <name evidence="8" type="ORF">SUH3_06995</name>
</gene>
<dbReference type="PANTHER" id="PTHR43292">
    <property type="entry name" value="ACYL-COA DEHYDROGENASE"/>
    <property type="match status" value="1"/>
</dbReference>
<accession>A0A073IXA4</accession>
<evidence type="ECO:0000256" key="1">
    <source>
        <dbReference type="ARBA" id="ARBA00001974"/>
    </source>
</evidence>
<dbReference type="PANTHER" id="PTHR43292:SF4">
    <property type="entry name" value="ACYL-COA DEHYDROGENASE FADE34"/>
    <property type="match status" value="1"/>
</dbReference>
<reference evidence="8 10" key="1">
    <citation type="submission" date="2014-01" db="EMBL/GenBank/DDBJ databases">
        <title>Sulfitobacter sp. H3 (MCCC 1A00686) Genome Sequencing.</title>
        <authorList>
            <person name="Lai Q."/>
            <person name="Hong Z."/>
        </authorList>
    </citation>
    <scope>NUCLEOTIDE SEQUENCE [LARGE SCALE GENOMIC DNA]</scope>
    <source>
        <strain evidence="8 10">H3</strain>
    </source>
</reference>
<dbReference type="InterPro" id="IPR037069">
    <property type="entry name" value="AcylCoA_DH/ox_N_sf"/>
</dbReference>
<evidence type="ECO:0000256" key="3">
    <source>
        <dbReference type="ARBA" id="ARBA00023002"/>
    </source>
</evidence>
<evidence type="ECO:0000256" key="2">
    <source>
        <dbReference type="ARBA" id="ARBA00022630"/>
    </source>
</evidence>
<dbReference type="GeneID" id="68872340"/>
<dbReference type="SUPFAM" id="SSF56645">
    <property type="entry name" value="Acyl-CoA dehydrogenase NM domain-like"/>
    <property type="match status" value="1"/>
</dbReference>
<dbReference type="InterPro" id="IPR006091">
    <property type="entry name" value="Acyl-CoA_Oxase/DH_mid-dom"/>
</dbReference>
<feature type="domain" description="Acyl-CoA dehydrogenase/oxidase N-terminal" evidence="7">
    <location>
        <begin position="14"/>
        <end position="125"/>
    </location>
</feature>
<dbReference type="InterPro" id="IPR009075">
    <property type="entry name" value="AcylCo_DH/oxidase_C"/>
</dbReference>
<dbReference type="OrthoDB" id="9780544at2"/>
<evidence type="ECO:0000259" key="6">
    <source>
        <dbReference type="Pfam" id="PF02770"/>
    </source>
</evidence>
<comment type="similarity">
    <text evidence="4">Belongs to the acyl-CoA dehydrogenase family.</text>
</comment>
<dbReference type="InterPro" id="IPR046373">
    <property type="entry name" value="Acyl-CoA_Oxase/DH_mid-dom_sf"/>
</dbReference>
<evidence type="ECO:0000256" key="4">
    <source>
        <dbReference type="RuleBase" id="RU362125"/>
    </source>
</evidence>